<dbReference type="OrthoDB" id="6088715at2759"/>
<sequence>MGVMENYIVISDGSDSEISTGIGLWSRKRKALGGLSGYHQSTPKRRKEEIIDLTENGCKSKLDNEIIDLTEDNTHTLPYFNISTSDLKGHSITQLGFAETLASLDKSHLSYFKSSKTDEDFFSANASIPSSRTSVNSDVSSLESIKEEEFLHRHKDEYCKHNIKPRKYFDISLGLPRLDSITNALDKIHKSLCSAEDASHTSMQSNSNSTLVPVSETKNIKIECKDEPVTPLSTFNKASMYKLRCYKNRPVHHMFFHKPKPSKEATMSSQVIPSRCMNCVKNTAAENCPEGTLYFLNEFVSIYHYPPRSFLRQFISNFLLGAEKPVTGNEAYSFLLKVQRFHPANLKTVSWDWALLSDVMENKQGQSTFLLFLQYVVQTLEDDFQHNLKQRSLHNSICRSMLSCDKSFCNIRDVIKWLIKSVNNCSEINLEPDQQRVICLLQRMLSIAVEVDKSPSLNSSRIAEFIFPYVICLATSHRRKLLFSSIESILLRAKVIEVIIQHSCLEPTDLPMSSAKIFHFIDHSTLLLEDQDPVSKWQRWKELLDLVISLFLCYQQIKTGSLLTPVTERMDEILKEHQIVNPNDDITEAEIDTHLNSFQRRVFPGDIQPAIRMSINILRTLLSTTIYKHTMKPISLK</sequence>
<evidence type="ECO:0000313" key="1">
    <source>
        <dbReference type="EMBL" id="KAG8439317.1"/>
    </source>
</evidence>
<keyword evidence="2" id="KW-1185">Reference proteome</keyword>
<evidence type="ECO:0000313" key="2">
    <source>
        <dbReference type="Proteomes" id="UP000812440"/>
    </source>
</evidence>
<accession>A0A8T2J6P5</accession>
<dbReference type="InterPro" id="IPR052119">
    <property type="entry name" value="ElonginBC-PRC2_ViralRestrict"/>
</dbReference>
<comment type="caution">
    <text evidence="1">The sequence shown here is derived from an EMBL/GenBank/DDBJ whole genome shotgun (WGS) entry which is preliminary data.</text>
</comment>
<proteinExistence type="predicted"/>
<gene>
    <name evidence="1" type="ORF">GDO86_005515</name>
</gene>
<dbReference type="EMBL" id="JAACNH010000006">
    <property type="protein sequence ID" value="KAG8439317.1"/>
    <property type="molecule type" value="Genomic_DNA"/>
</dbReference>
<dbReference type="Proteomes" id="UP000812440">
    <property type="component" value="Chromosome 3"/>
</dbReference>
<dbReference type="PANTHER" id="PTHR23187:SF3">
    <property type="entry name" value="SUMO-INTERACTING MOTIF-CONTAINING PROTEIN 1"/>
    <property type="match status" value="1"/>
</dbReference>
<dbReference type="AlphaFoldDB" id="A0A8T2J6P5"/>
<dbReference type="GO" id="GO:0032184">
    <property type="term" value="F:SUMO polymer binding"/>
    <property type="evidence" value="ECO:0007669"/>
    <property type="project" value="TreeGrafter"/>
</dbReference>
<reference evidence="1" key="1">
    <citation type="thesis" date="2020" institute="ProQuest LLC" country="789 East Eisenhower Parkway, Ann Arbor, MI, USA">
        <title>Comparative Genomics and Chromosome Evolution.</title>
        <authorList>
            <person name="Mudd A.B."/>
        </authorList>
    </citation>
    <scope>NUCLEOTIDE SEQUENCE</scope>
    <source>
        <strain evidence="1">Female2</strain>
        <tissue evidence="1">Blood</tissue>
    </source>
</reference>
<evidence type="ECO:0008006" key="3">
    <source>
        <dbReference type="Google" id="ProtNLM"/>
    </source>
</evidence>
<name>A0A8T2J6P5_9PIPI</name>
<dbReference type="PANTHER" id="PTHR23187">
    <property type="entry name" value="FLJ44216 PROTEIN-RELATED"/>
    <property type="match status" value="1"/>
</dbReference>
<organism evidence="1 2">
    <name type="scientific">Hymenochirus boettgeri</name>
    <name type="common">Congo dwarf clawed frog</name>
    <dbReference type="NCBI Taxonomy" id="247094"/>
    <lineage>
        <taxon>Eukaryota</taxon>
        <taxon>Metazoa</taxon>
        <taxon>Chordata</taxon>
        <taxon>Craniata</taxon>
        <taxon>Vertebrata</taxon>
        <taxon>Euteleostomi</taxon>
        <taxon>Amphibia</taxon>
        <taxon>Batrachia</taxon>
        <taxon>Anura</taxon>
        <taxon>Pipoidea</taxon>
        <taxon>Pipidae</taxon>
        <taxon>Pipinae</taxon>
        <taxon>Hymenochirus</taxon>
    </lineage>
</organism>
<protein>
    <recommendedName>
        <fullName evidence="3">SUMO-interacting motif-containing protein 1</fullName>
    </recommendedName>
</protein>